<keyword evidence="2" id="KW-0175">Coiled coil</keyword>
<dbReference type="Gene3D" id="3.30.479.30">
    <property type="entry name" value="Band 7 domain"/>
    <property type="match status" value="1"/>
</dbReference>
<dbReference type="PRINTS" id="PR00679">
    <property type="entry name" value="PROHIBITIN"/>
</dbReference>
<evidence type="ECO:0000256" key="1">
    <source>
        <dbReference type="ARBA" id="ARBA00004167"/>
    </source>
</evidence>
<feature type="domain" description="Band 7" evidence="3">
    <location>
        <begin position="3"/>
        <end position="76"/>
    </location>
</feature>
<feature type="coiled-coil region" evidence="2">
    <location>
        <begin position="57"/>
        <end position="84"/>
    </location>
</feature>
<comment type="subcellular location">
    <subcellularLocation>
        <location evidence="1">Membrane</location>
        <topology evidence="1">Single-pass membrane protein</topology>
    </subcellularLocation>
</comment>
<dbReference type="InterPro" id="IPR001107">
    <property type="entry name" value="Band_7"/>
</dbReference>
<name>A0ABR5HML2_9BURK</name>
<dbReference type="Pfam" id="PF01145">
    <property type="entry name" value="Band_7"/>
    <property type="match status" value="1"/>
</dbReference>
<dbReference type="EMBL" id="LELG01000113">
    <property type="protein sequence ID" value="KMQ80303.1"/>
    <property type="molecule type" value="Genomic_DNA"/>
</dbReference>
<dbReference type="InterPro" id="IPR036013">
    <property type="entry name" value="Band_7/SPFH_dom_sf"/>
</dbReference>
<dbReference type="Proteomes" id="UP000242951">
    <property type="component" value="Unassembled WGS sequence"/>
</dbReference>
<evidence type="ECO:0000313" key="5">
    <source>
        <dbReference type="Proteomes" id="UP000242951"/>
    </source>
</evidence>
<dbReference type="PANTHER" id="PTHR23222">
    <property type="entry name" value="PROHIBITIN"/>
    <property type="match status" value="1"/>
</dbReference>
<evidence type="ECO:0000256" key="2">
    <source>
        <dbReference type="SAM" id="Coils"/>
    </source>
</evidence>
<accession>A0ABR5HML2</accession>
<dbReference type="PANTHER" id="PTHR23222:SF0">
    <property type="entry name" value="PROHIBITIN 1"/>
    <property type="match status" value="1"/>
</dbReference>
<dbReference type="SUPFAM" id="SSF117892">
    <property type="entry name" value="Band 7/SPFH domain"/>
    <property type="match status" value="1"/>
</dbReference>
<protein>
    <submittedName>
        <fullName evidence="4">Prohibitin</fullName>
    </submittedName>
</protein>
<evidence type="ECO:0000259" key="3">
    <source>
        <dbReference type="Pfam" id="PF01145"/>
    </source>
</evidence>
<dbReference type="InterPro" id="IPR000163">
    <property type="entry name" value="Prohibitin"/>
</dbReference>
<reference evidence="4 5" key="1">
    <citation type="submission" date="2015-06" db="EMBL/GenBank/DDBJ databases">
        <title>Comparative genomics of Burkholderia leaf nodule symbionts.</title>
        <authorList>
            <person name="Carlier A."/>
            <person name="Eberl L."/>
            <person name="Pinto-Carbo M."/>
        </authorList>
    </citation>
    <scope>NUCLEOTIDE SEQUENCE [LARGE SCALE GENOMIC DNA]</scope>
    <source>
        <strain evidence="4 5">UZHbot3</strain>
    </source>
</reference>
<evidence type="ECO:0000313" key="4">
    <source>
        <dbReference type="EMBL" id="KMQ80303.1"/>
    </source>
</evidence>
<organism evidence="4 5">
    <name type="scientific">Candidatus Burkholderia pumila</name>
    <dbReference type="NCBI Taxonomy" id="1090375"/>
    <lineage>
        <taxon>Bacteria</taxon>
        <taxon>Pseudomonadati</taxon>
        <taxon>Pseudomonadota</taxon>
        <taxon>Betaproteobacteria</taxon>
        <taxon>Burkholderiales</taxon>
        <taxon>Burkholderiaceae</taxon>
        <taxon>Burkholderia</taxon>
    </lineage>
</organism>
<proteinExistence type="predicted"/>
<comment type="caution">
    <text evidence="4">The sequence shown here is derived from an EMBL/GenBank/DDBJ whole genome shotgun (WGS) entry which is preliminary data.</text>
</comment>
<gene>
    <name evidence="4" type="ORF">BPMI_01037c</name>
</gene>
<keyword evidence="5" id="KW-1185">Reference proteome</keyword>
<sequence>MFKSVVARYTAEELVTKRQQVSEAILAGLRTKLQGYGLVIQDINMTNFKFSAAIETKVSASQRAEQAERELARGEAESIAIQAQAVKTNGGEQYLRLQALNKWNGVLPTYTGAN</sequence>